<evidence type="ECO:0000256" key="1">
    <source>
        <dbReference type="SAM" id="SignalP"/>
    </source>
</evidence>
<sequence length="162" mass="18167">MIRQNRISRVTAVLAILLLSLAQMNSATAQPPPKDPNNYVPGLGDLMGSLQVQHGKLWFADSQQNWPLAAYAVDAIREGIADMIVLRPRYKGESIVEMLSLLTAKPLQDLEEAVEEKDDASFMQAYDSLTEGCNVCHRNHDYGFIAIQRPTLPAWTNLRYRP</sequence>
<feature type="signal peptide" evidence="1">
    <location>
        <begin position="1"/>
        <end position="29"/>
    </location>
</feature>
<gene>
    <name evidence="2" type="ORF">COB20_06730</name>
</gene>
<accession>A0A2A4X877</accession>
<dbReference type="Proteomes" id="UP000218767">
    <property type="component" value="Unassembled WGS sequence"/>
</dbReference>
<reference evidence="3" key="1">
    <citation type="submission" date="2017-08" db="EMBL/GenBank/DDBJ databases">
        <title>A dynamic microbial community with high functional redundancy inhabits the cold, oxic subseafloor aquifer.</title>
        <authorList>
            <person name="Tully B.J."/>
            <person name="Wheat C.G."/>
            <person name="Glazer B.T."/>
            <person name="Huber J.A."/>
        </authorList>
    </citation>
    <scope>NUCLEOTIDE SEQUENCE [LARGE SCALE GENOMIC DNA]</scope>
</reference>
<evidence type="ECO:0000313" key="2">
    <source>
        <dbReference type="EMBL" id="PCI78329.1"/>
    </source>
</evidence>
<feature type="chain" id="PRO_5012269312" description="Cytochrome c domain-containing protein" evidence="1">
    <location>
        <begin position="30"/>
        <end position="162"/>
    </location>
</feature>
<comment type="caution">
    <text evidence="2">The sequence shown here is derived from an EMBL/GenBank/DDBJ whole genome shotgun (WGS) entry which is preliminary data.</text>
</comment>
<protein>
    <recommendedName>
        <fullName evidence="4">Cytochrome c domain-containing protein</fullName>
    </recommendedName>
</protein>
<keyword evidence="1" id="KW-0732">Signal</keyword>
<dbReference type="EMBL" id="NVUL01000033">
    <property type="protein sequence ID" value="PCI78329.1"/>
    <property type="molecule type" value="Genomic_DNA"/>
</dbReference>
<name>A0A2A4X877_9GAMM</name>
<organism evidence="2 3">
    <name type="scientific">SAR86 cluster bacterium</name>
    <dbReference type="NCBI Taxonomy" id="2030880"/>
    <lineage>
        <taxon>Bacteria</taxon>
        <taxon>Pseudomonadati</taxon>
        <taxon>Pseudomonadota</taxon>
        <taxon>Gammaproteobacteria</taxon>
        <taxon>SAR86 cluster</taxon>
    </lineage>
</organism>
<proteinExistence type="predicted"/>
<dbReference type="AlphaFoldDB" id="A0A2A4X877"/>
<evidence type="ECO:0000313" key="3">
    <source>
        <dbReference type="Proteomes" id="UP000218767"/>
    </source>
</evidence>
<evidence type="ECO:0008006" key="4">
    <source>
        <dbReference type="Google" id="ProtNLM"/>
    </source>
</evidence>